<dbReference type="PANTHER" id="PTHR13903:SF8">
    <property type="entry name" value="PIRIN"/>
    <property type="match status" value="1"/>
</dbReference>
<dbReference type="RefSeq" id="WP_250939089.1">
    <property type="nucleotide sequence ID" value="NZ_JAMLJK010000003.1"/>
</dbReference>
<comment type="cofactor">
    <cofactor evidence="2">
        <name>Fe cation</name>
        <dbReference type="ChEBI" id="CHEBI:24875"/>
    </cofactor>
    <text evidence="2">Binds 1 Fe cation per subunit.</text>
</comment>
<feature type="domain" description="Pirin C-terminal" evidence="5">
    <location>
        <begin position="186"/>
        <end position="284"/>
    </location>
</feature>
<comment type="similarity">
    <text evidence="1 3">Belongs to the pirin family.</text>
</comment>
<dbReference type="InterPro" id="IPR014710">
    <property type="entry name" value="RmlC-like_jellyroll"/>
</dbReference>
<dbReference type="InterPro" id="IPR008778">
    <property type="entry name" value="Pirin_C_dom"/>
</dbReference>
<dbReference type="AlphaFoldDB" id="A0AA42CY89"/>
<organism evidence="6 7">
    <name type="scientific">Larsenimonas rhizosphaerae</name>
    <dbReference type="NCBI Taxonomy" id="2944682"/>
    <lineage>
        <taxon>Bacteria</taxon>
        <taxon>Pseudomonadati</taxon>
        <taxon>Pseudomonadota</taxon>
        <taxon>Gammaproteobacteria</taxon>
        <taxon>Oceanospirillales</taxon>
        <taxon>Halomonadaceae</taxon>
        <taxon>Larsenimonas</taxon>
    </lineage>
</organism>
<evidence type="ECO:0000259" key="5">
    <source>
        <dbReference type="Pfam" id="PF05726"/>
    </source>
</evidence>
<protein>
    <submittedName>
        <fullName evidence="6">Pirin family protein</fullName>
    </submittedName>
</protein>
<dbReference type="PANTHER" id="PTHR13903">
    <property type="entry name" value="PIRIN-RELATED"/>
    <property type="match status" value="1"/>
</dbReference>
<dbReference type="InterPro" id="IPR011051">
    <property type="entry name" value="RmlC_Cupin_sf"/>
</dbReference>
<evidence type="ECO:0000313" key="7">
    <source>
        <dbReference type="Proteomes" id="UP001165678"/>
    </source>
</evidence>
<dbReference type="Gene3D" id="2.60.120.10">
    <property type="entry name" value="Jelly Rolls"/>
    <property type="match status" value="2"/>
</dbReference>
<dbReference type="Proteomes" id="UP001165678">
    <property type="component" value="Unassembled WGS sequence"/>
</dbReference>
<feature type="binding site" evidence="2">
    <location>
        <position position="107"/>
    </location>
    <ligand>
        <name>Fe cation</name>
        <dbReference type="ChEBI" id="CHEBI:24875"/>
    </ligand>
</feature>
<dbReference type="InterPro" id="IPR012093">
    <property type="entry name" value="Pirin"/>
</dbReference>
<dbReference type="PIRSF" id="PIRSF006232">
    <property type="entry name" value="Pirin"/>
    <property type="match status" value="1"/>
</dbReference>
<dbReference type="EMBL" id="JAPIVE010000003">
    <property type="protein sequence ID" value="MCX2524888.1"/>
    <property type="molecule type" value="Genomic_DNA"/>
</dbReference>
<feature type="binding site" evidence="2">
    <location>
        <position position="65"/>
    </location>
    <ligand>
        <name>Fe cation</name>
        <dbReference type="ChEBI" id="CHEBI:24875"/>
    </ligand>
</feature>
<evidence type="ECO:0000259" key="4">
    <source>
        <dbReference type="Pfam" id="PF02678"/>
    </source>
</evidence>
<dbReference type="CDD" id="cd02909">
    <property type="entry name" value="cupin_pirin_N"/>
    <property type="match status" value="1"/>
</dbReference>
<feature type="binding site" evidence="2">
    <location>
        <position position="109"/>
    </location>
    <ligand>
        <name>Fe cation</name>
        <dbReference type="ChEBI" id="CHEBI:24875"/>
    </ligand>
</feature>
<comment type="caution">
    <text evidence="6">The sequence shown here is derived from an EMBL/GenBank/DDBJ whole genome shotgun (WGS) entry which is preliminary data.</text>
</comment>
<evidence type="ECO:0000256" key="3">
    <source>
        <dbReference type="RuleBase" id="RU003457"/>
    </source>
</evidence>
<reference evidence="6" key="1">
    <citation type="submission" date="2022-11" db="EMBL/GenBank/DDBJ databases">
        <title>Larsenimonas rhizosphaerae sp. nov., isolated from a tidal mudflat.</title>
        <authorList>
            <person name="Lee S.D."/>
            <person name="Kim I.S."/>
        </authorList>
    </citation>
    <scope>NUCLEOTIDE SEQUENCE</scope>
    <source>
        <strain evidence="6">GH2-1</strain>
    </source>
</reference>
<feature type="domain" description="Pirin N-terminal" evidence="4">
    <location>
        <begin position="27"/>
        <end position="129"/>
    </location>
</feature>
<evidence type="ECO:0000256" key="1">
    <source>
        <dbReference type="ARBA" id="ARBA00008416"/>
    </source>
</evidence>
<gene>
    <name evidence="6" type="ORF">OQ287_11610</name>
</gene>
<accession>A0AA42CY89</accession>
<dbReference type="Pfam" id="PF05726">
    <property type="entry name" value="Pirin_C"/>
    <property type="match status" value="1"/>
</dbReference>
<name>A0AA42CY89_9GAMM</name>
<evidence type="ECO:0000256" key="2">
    <source>
        <dbReference type="PIRSR" id="PIRSR006232-1"/>
    </source>
</evidence>
<proteinExistence type="inferred from homology"/>
<dbReference type="InterPro" id="IPR003829">
    <property type="entry name" value="Pirin_N_dom"/>
</dbReference>
<keyword evidence="2" id="KW-0479">Metal-binding</keyword>
<dbReference type="Pfam" id="PF02678">
    <property type="entry name" value="Pirin"/>
    <property type="match status" value="1"/>
</dbReference>
<sequence>MATLLSRRVINQYPAHRDDIGSLITRRPLPGPGIDQLDPFLFLNHHGPQTYPPGNAGLPFGPHPHRGFETVTFILEGALAHADSADHHSVIEAGGVQWMTAGSGIVHAEVSPPSFMAEGGALEILQLWINLPARLKMSPPRYQGLSRDEVPVISPASGVTLQLIAGAWETHAGPVDSLTGIFMSTVTLVPGARVTLPAPAGRAVFLYMVRGAASLEGDVLKTHHLIELDRTGDALTLTAQEHTTLLFGHGDVIDEPVTARGPFVMTYPEEIQVAIDDYYAGRFGGLTP</sequence>
<evidence type="ECO:0000313" key="6">
    <source>
        <dbReference type="EMBL" id="MCX2524888.1"/>
    </source>
</evidence>
<feature type="binding site" evidence="2">
    <location>
        <position position="63"/>
    </location>
    <ligand>
        <name>Fe cation</name>
        <dbReference type="ChEBI" id="CHEBI:24875"/>
    </ligand>
</feature>
<dbReference type="CDD" id="cd02247">
    <property type="entry name" value="cupin_pirin_C"/>
    <property type="match status" value="1"/>
</dbReference>
<keyword evidence="2" id="KW-0408">Iron</keyword>
<dbReference type="GO" id="GO:0046872">
    <property type="term" value="F:metal ion binding"/>
    <property type="evidence" value="ECO:0007669"/>
    <property type="project" value="UniProtKB-KW"/>
</dbReference>
<dbReference type="SUPFAM" id="SSF51182">
    <property type="entry name" value="RmlC-like cupins"/>
    <property type="match status" value="1"/>
</dbReference>
<keyword evidence="7" id="KW-1185">Reference proteome</keyword>